<organism evidence="1 2">
    <name type="scientific">Albula glossodonta</name>
    <name type="common">roundjaw bonefish</name>
    <dbReference type="NCBI Taxonomy" id="121402"/>
    <lineage>
        <taxon>Eukaryota</taxon>
        <taxon>Metazoa</taxon>
        <taxon>Chordata</taxon>
        <taxon>Craniata</taxon>
        <taxon>Vertebrata</taxon>
        <taxon>Euteleostomi</taxon>
        <taxon>Actinopterygii</taxon>
        <taxon>Neopterygii</taxon>
        <taxon>Teleostei</taxon>
        <taxon>Albuliformes</taxon>
        <taxon>Albulidae</taxon>
        <taxon>Albula</taxon>
    </lineage>
</organism>
<reference evidence="1" key="1">
    <citation type="thesis" date="2021" institute="BYU ScholarsArchive" country="Provo, UT, USA">
        <title>Applications of and Algorithms for Genome Assembly and Genomic Analyses with an Emphasis on Marine Teleosts.</title>
        <authorList>
            <person name="Pickett B.D."/>
        </authorList>
    </citation>
    <scope>NUCLEOTIDE SEQUENCE</scope>
    <source>
        <strain evidence="1">HI-2016</strain>
    </source>
</reference>
<proteinExistence type="predicted"/>
<dbReference type="AlphaFoldDB" id="A0A8T2NY08"/>
<dbReference type="EMBL" id="JAFBMS010000020">
    <property type="protein sequence ID" value="KAG9344406.1"/>
    <property type="molecule type" value="Genomic_DNA"/>
</dbReference>
<keyword evidence="2" id="KW-1185">Reference proteome</keyword>
<sequence>MPPFTALPPARYHIPNSSVILAVHPDRLTNMTQVSQRIMLLWTRVPHASPNPPLPPIGDIHTVQHWITFHMKQPTSGWRQRRHRAVGASYYHSPPKFRSFSSPSLSVTGLGVTPGTLGAALSQISTLETTLKEGSGTCSTAGRSPRIRASVHQAPAQYLGP</sequence>
<protein>
    <submittedName>
        <fullName evidence="1">Uncharacterized protein</fullName>
    </submittedName>
</protein>
<comment type="caution">
    <text evidence="1">The sequence shown here is derived from an EMBL/GenBank/DDBJ whole genome shotgun (WGS) entry which is preliminary data.</text>
</comment>
<gene>
    <name evidence="1" type="ORF">JZ751_011076</name>
</gene>
<evidence type="ECO:0000313" key="2">
    <source>
        <dbReference type="Proteomes" id="UP000824540"/>
    </source>
</evidence>
<evidence type="ECO:0000313" key="1">
    <source>
        <dbReference type="EMBL" id="KAG9344406.1"/>
    </source>
</evidence>
<dbReference type="Proteomes" id="UP000824540">
    <property type="component" value="Unassembled WGS sequence"/>
</dbReference>
<dbReference type="OrthoDB" id="10448044at2759"/>
<accession>A0A8T2NY08</accession>
<name>A0A8T2NY08_9TELE</name>